<dbReference type="Proteomes" id="UP000325558">
    <property type="component" value="Unassembled WGS sequence"/>
</dbReference>
<dbReference type="PANTHER" id="PTHR35020">
    <property type="entry name" value="N-ACETYLGLUCOSAMINE-INDUCED PROTEIN 1"/>
    <property type="match status" value="1"/>
</dbReference>
<dbReference type="Pfam" id="PF12239">
    <property type="entry name" value="DUF3605"/>
    <property type="match status" value="1"/>
</dbReference>
<dbReference type="GO" id="GO:0006044">
    <property type="term" value="P:N-acetylglucosamine metabolic process"/>
    <property type="evidence" value="ECO:0007669"/>
    <property type="project" value="TreeGrafter"/>
</dbReference>
<organism evidence="1">
    <name type="scientific">Aspergillus arachidicola</name>
    <dbReference type="NCBI Taxonomy" id="656916"/>
    <lineage>
        <taxon>Eukaryota</taxon>
        <taxon>Fungi</taxon>
        <taxon>Dikarya</taxon>
        <taxon>Ascomycota</taxon>
        <taxon>Pezizomycotina</taxon>
        <taxon>Eurotiomycetes</taxon>
        <taxon>Eurotiomycetidae</taxon>
        <taxon>Eurotiales</taxon>
        <taxon>Aspergillaceae</taxon>
        <taxon>Aspergillus</taxon>
        <taxon>Aspergillus subgen. Circumdati</taxon>
    </lineage>
</organism>
<protein>
    <submittedName>
        <fullName evidence="1">Uncharacterized protein</fullName>
    </submittedName>
</protein>
<evidence type="ECO:0000313" key="1">
    <source>
        <dbReference type="EMBL" id="KAE8338371.1"/>
    </source>
</evidence>
<dbReference type="EMBL" id="ML737168">
    <property type="protein sequence ID" value="KAE8338371.1"/>
    <property type="molecule type" value="Genomic_DNA"/>
</dbReference>
<gene>
    <name evidence="1" type="ORF">BDV24DRAFT_166395</name>
</gene>
<dbReference type="PANTHER" id="PTHR35020:SF2">
    <property type="entry name" value="N-ACETYLGLUCOSAMINE-INDUCED PROTEIN 1"/>
    <property type="match status" value="1"/>
</dbReference>
<dbReference type="GO" id="GO:0005737">
    <property type="term" value="C:cytoplasm"/>
    <property type="evidence" value="ECO:0007669"/>
    <property type="project" value="TreeGrafter"/>
</dbReference>
<dbReference type="AlphaFoldDB" id="A0A5N6XYU7"/>
<reference evidence="1" key="1">
    <citation type="submission" date="2019-04" db="EMBL/GenBank/DDBJ databases">
        <title>Friends and foes A comparative genomics study of 23 Aspergillus species from section Flavi.</title>
        <authorList>
            <consortium name="DOE Joint Genome Institute"/>
            <person name="Kjaerbolling I."/>
            <person name="Vesth T."/>
            <person name="Frisvad J.C."/>
            <person name="Nybo J.L."/>
            <person name="Theobald S."/>
            <person name="Kildgaard S."/>
            <person name="Isbrandt T."/>
            <person name="Kuo A."/>
            <person name="Sato A."/>
            <person name="Lyhne E.K."/>
            <person name="Kogle M.E."/>
            <person name="Wiebenga A."/>
            <person name="Kun R.S."/>
            <person name="Lubbers R.J."/>
            <person name="Makela M.R."/>
            <person name="Barry K."/>
            <person name="Chovatia M."/>
            <person name="Clum A."/>
            <person name="Daum C."/>
            <person name="Haridas S."/>
            <person name="He G."/>
            <person name="LaButti K."/>
            <person name="Lipzen A."/>
            <person name="Mondo S."/>
            <person name="Riley R."/>
            <person name="Salamov A."/>
            <person name="Simmons B.A."/>
            <person name="Magnuson J.K."/>
            <person name="Henrissat B."/>
            <person name="Mortensen U.H."/>
            <person name="Larsen T.O."/>
            <person name="Devries R.P."/>
            <person name="Grigoriev I.V."/>
            <person name="Machida M."/>
            <person name="Baker S.E."/>
            <person name="Andersen M.R."/>
        </authorList>
    </citation>
    <scope>NUCLEOTIDE SEQUENCE</scope>
    <source>
        <strain evidence="1">CBS 117612</strain>
    </source>
</reference>
<name>A0A5N6XYU7_9EURO</name>
<dbReference type="InterPro" id="IPR022036">
    <property type="entry name" value="DUF3605"/>
</dbReference>
<accession>A0A5N6XYU7</accession>
<proteinExistence type="predicted"/>
<dbReference type="OrthoDB" id="498286at2759"/>
<sequence length="209" mass="24244">MRRLSSARQTRRSLPQPKKTLSRILVGGDTSQLKRTPTDLRHYIFWTREIQATFGSVTNFLVKTRLHWGKEANNAETRFPYCHSFPSADQSDYRMLHNDWPYAMSSGMAHLVVWLNTPIPVDAEGDLTTEPRRLVADFIDRTFTMHMSREHAGNNIQWFKNRIKWQSIRALEHIYIILRDVDDEFVTKLTGQGPDDIECKSYSISVSGS</sequence>